<dbReference type="Proteomes" id="UP001330812">
    <property type="component" value="Chromosome"/>
</dbReference>
<comment type="subcellular location">
    <subcellularLocation>
        <location evidence="1">Periplasm</location>
    </subcellularLocation>
</comment>
<evidence type="ECO:0000256" key="2">
    <source>
        <dbReference type="ARBA" id="ARBA00010742"/>
    </source>
</evidence>
<evidence type="ECO:0000313" key="6">
    <source>
        <dbReference type="EMBL" id="WSE32203.1"/>
    </source>
</evidence>
<dbReference type="Pfam" id="PF09084">
    <property type="entry name" value="NMT1"/>
    <property type="match status" value="1"/>
</dbReference>
<dbReference type="SUPFAM" id="SSF53850">
    <property type="entry name" value="Periplasmic binding protein-like II"/>
    <property type="match status" value="1"/>
</dbReference>
<comment type="similarity">
    <text evidence="2">Belongs to the bacterial solute-binding protein SsuA/TauA family.</text>
</comment>
<evidence type="ECO:0000313" key="7">
    <source>
        <dbReference type="Proteomes" id="UP001330812"/>
    </source>
</evidence>
<feature type="domain" description="SsuA/THI5-like" evidence="5">
    <location>
        <begin position="53"/>
        <end position="261"/>
    </location>
</feature>
<dbReference type="EMBL" id="CP142149">
    <property type="protein sequence ID" value="WSE32203.1"/>
    <property type="molecule type" value="Genomic_DNA"/>
</dbReference>
<dbReference type="PANTHER" id="PTHR30024">
    <property type="entry name" value="ALIPHATIC SULFONATES-BINDING PROTEIN-RELATED"/>
    <property type="match status" value="1"/>
</dbReference>
<organism evidence="6 7">
    <name type="scientific">Amycolatopsis rhabdoformis</name>
    <dbReference type="NCBI Taxonomy" id="1448059"/>
    <lineage>
        <taxon>Bacteria</taxon>
        <taxon>Bacillati</taxon>
        <taxon>Actinomycetota</taxon>
        <taxon>Actinomycetes</taxon>
        <taxon>Pseudonocardiales</taxon>
        <taxon>Pseudonocardiaceae</taxon>
        <taxon>Amycolatopsis</taxon>
    </lineage>
</organism>
<accession>A0ABZ1IDH5</accession>
<gene>
    <name evidence="6" type="ORF">VSH64_08790</name>
</gene>
<protein>
    <submittedName>
        <fullName evidence="6">ABC transporter substrate-binding protein</fullName>
    </submittedName>
</protein>
<reference evidence="6 7" key="1">
    <citation type="journal article" date="2015" name="Int. J. Syst. Evol. Microbiol.">
        <title>Amycolatopsis rhabdoformis sp. nov., an actinomycete isolated from a tropical forest soil.</title>
        <authorList>
            <person name="Souza W.R."/>
            <person name="Silva R.E."/>
            <person name="Goodfellow M."/>
            <person name="Busarakam K."/>
            <person name="Figueiro F.S."/>
            <person name="Ferreira D."/>
            <person name="Rodrigues-Filho E."/>
            <person name="Moraes L.A.B."/>
            <person name="Zucchi T.D."/>
        </authorList>
    </citation>
    <scope>NUCLEOTIDE SEQUENCE [LARGE SCALE GENOMIC DNA]</scope>
    <source>
        <strain evidence="6 7">NCIMB 14900</strain>
    </source>
</reference>
<dbReference type="PANTHER" id="PTHR30024:SF47">
    <property type="entry name" value="TAURINE-BINDING PERIPLASMIC PROTEIN"/>
    <property type="match status" value="1"/>
</dbReference>
<evidence type="ECO:0000256" key="4">
    <source>
        <dbReference type="SAM" id="SignalP"/>
    </source>
</evidence>
<evidence type="ECO:0000256" key="3">
    <source>
        <dbReference type="ARBA" id="ARBA00022729"/>
    </source>
</evidence>
<proteinExistence type="inferred from homology"/>
<keyword evidence="3 4" id="KW-0732">Signal</keyword>
<keyword evidence="7" id="KW-1185">Reference proteome</keyword>
<name>A0ABZ1IDH5_9PSEU</name>
<feature type="chain" id="PRO_5046567146" evidence="4">
    <location>
        <begin position="36"/>
        <end position="343"/>
    </location>
</feature>
<dbReference type="Gene3D" id="3.40.190.10">
    <property type="entry name" value="Periplasmic binding protein-like II"/>
    <property type="match status" value="2"/>
</dbReference>
<dbReference type="PROSITE" id="PS51257">
    <property type="entry name" value="PROKAR_LIPOPROTEIN"/>
    <property type="match status" value="1"/>
</dbReference>
<feature type="signal peptide" evidence="4">
    <location>
        <begin position="1"/>
        <end position="35"/>
    </location>
</feature>
<dbReference type="InterPro" id="IPR015168">
    <property type="entry name" value="SsuA/THI5"/>
</dbReference>
<evidence type="ECO:0000259" key="5">
    <source>
        <dbReference type="Pfam" id="PF09084"/>
    </source>
</evidence>
<sequence length="343" mass="35899">MLDKTRLDAKRLDKKLRGLLAGLLVALLASVSACAGTGDGPAATIRIAVQQQNFSTIPLTLAQDLGFMRDEGLTLDTTVGQATSTMTAGLLGGSFDLQIGGAELLVARAQGAPLVAIAGMCNAPVWSVVAKPGITSLGDLRGKTIATSGPDSVSTVAFVATLKHLGVQPDSYHQITAGGTAERYTAVRNGQADATILSSPLEFQAGEQGLKNLGSLTDALPRFVAGFVATTEAYAAKNAAGLQRFSRAWVRTLRWMHDPANASDLVTRVARILKTPEPVIRQAYQYWLTGPRASVLFPADGKIDPAALDGSAQAFVDNGSLKPGQADLTGFIVNDYLDQAAKH</sequence>
<dbReference type="RefSeq" id="WP_326835011.1">
    <property type="nucleotide sequence ID" value="NZ_CP142149.1"/>
</dbReference>
<evidence type="ECO:0000256" key="1">
    <source>
        <dbReference type="ARBA" id="ARBA00004418"/>
    </source>
</evidence>